<reference evidence="2" key="1">
    <citation type="journal article" date="2023" name="Mol. Phylogenet. Evol.">
        <title>Genome-scale phylogeny and comparative genomics of the fungal order Sordariales.</title>
        <authorList>
            <person name="Hensen N."/>
            <person name="Bonometti L."/>
            <person name="Westerberg I."/>
            <person name="Brannstrom I.O."/>
            <person name="Guillou S."/>
            <person name="Cros-Aarteil S."/>
            <person name="Calhoun S."/>
            <person name="Haridas S."/>
            <person name="Kuo A."/>
            <person name="Mondo S."/>
            <person name="Pangilinan J."/>
            <person name="Riley R."/>
            <person name="LaButti K."/>
            <person name="Andreopoulos B."/>
            <person name="Lipzen A."/>
            <person name="Chen C."/>
            <person name="Yan M."/>
            <person name="Daum C."/>
            <person name="Ng V."/>
            <person name="Clum A."/>
            <person name="Steindorff A."/>
            <person name="Ohm R.A."/>
            <person name="Martin F."/>
            <person name="Silar P."/>
            <person name="Natvig D.O."/>
            <person name="Lalanne C."/>
            <person name="Gautier V."/>
            <person name="Ament-Velasquez S.L."/>
            <person name="Kruys A."/>
            <person name="Hutchinson M.I."/>
            <person name="Powell A.J."/>
            <person name="Barry K."/>
            <person name="Miller A.N."/>
            <person name="Grigoriev I.V."/>
            <person name="Debuchy R."/>
            <person name="Gladieux P."/>
            <person name="Hiltunen Thoren M."/>
            <person name="Johannesson H."/>
        </authorList>
    </citation>
    <scope>NUCLEOTIDE SEQUENCE</scope>
    <source>
        <strain evidence="2">CBS 626.80</strain>
    </source>
</reference>
<evidence type="ECO:0000256" key="1">
    <source>
        <dbReference type="SAM" id="MobiDB-lite"/>
    </source>
</evidence>
<gene>
    <name evidence="2" type="ORF">QBC32DRAFT_214047</name>
</gene>
<dbReference type="EMBL" id="MU859138">
    <property type="protein sequence ID" value="KAK3951830.1"/>
    <property type="molecule type" value="Genomic_DNA"/>
</dbReference>
<feature type="region of interest" description="Disordered" evidence="1">
    <location>
        <begin position="1"/>
        <end position="26"/>
    </location>
</feature>
<feature type="compositionally biased region" description="Polar residues" evidence="1">
    <location>
        <begin position="98"/>
        <end position="118"/>
    </location>
</feature>
<keyword evidence="3" id="KW-1185">Reference proteome</keyword>
<comment type="caution">
    <text evidence="2">The sequence shown here is derived from an EMBL/GenBank/DDBJ whole genome shotgun (WGS) entry which is preliminary data.</text>
</comment>
<sequence>MPFTRTTTRRSRPRGNNQQPPTLRRENAEVIYETVSDQGHNVDLSSGVDHLLAAFDHLQTHDGQRHSANNATSGASQVAPAGHVVNGRRIEREPQLPLYTQNPGPQETTMEVSPSETLPTYEDASNGHGKG</sequence>
<name>A0AAN6SFJ9_9PEZI</name>
<protein>
    <submittedName>
        <fullName evidence="2">Uncharacterized protein</fullName>
    </submittedName>
</protein>
<proteinExistence type="predicted"/>
<evidence type="ECO:0000313" key="3">
    <source>
        <dbReference type="Proteomes" id="UP001303222"/>
    </source>
</evidence>
<accession>A0AAN6SFJ9</accession>
<organism evidence="2 3">
    <name type="scientific">Pseudoneurospora amorphoporcata</name>
    <dbReference type="NCBI Taxonomy" id="241081"/>
    <lineage>
        <taxon>Eukaryota</taxon>
        <taxon>Fungi</taxon>
        <taxon>Dikarya</taxon>
        <taxon>Ascomycota</taxon>
        <taxon>Pezizomycotina</taxon>
        <taxon>Sordariomycetes</taxon>
        <taxon>Sordariomycetidae</taxon>
        <taxon>Sordariales</taxon>
        <taxon>Sordariaceae</taxon>
        <taxon>Pseudoneurospora</taxon>
    </lineage>
</organism>
<evidence type="ECO:0000313" key="2">
    <source>
        <dbReference type="EMBL" id="KAK3951830.1"/>
    </source>
</evidence>
<reference evidence="2" key="2">
    <citation type="submission" date="2023-06" db="EMBL/GenBank/DDBJ databases">
        <authorList>
            <consortium name="Lawrence Berkeley National Laboratory"/>
            <person name="Mondo S.J."/>
            <person name="Hensen N."/>
            <person name="Bonometti L."/>
            <person name="Westerberg I."/>
            <person name="Brannstrom I.O."/>
            <person name="Guillou S."/>
            <person name="Cros-Aarteil S."/>
            <person name="Calhoun S."/>
            <person name="Haridas S."/>
            <person name="Kuo A."/>
            <person name="Pangilinan J."/>
            <person name="Riley R."/>
            <person name="Labutti K."/>
            <person name="Andreopoulos B."/>
            <person name="Lipzen A."/>
            <person name="Chen C."/>
            <person name="Yanf M."/>
            <person name="Daum C."/>
            <person name="Ng V."/>
            <person name="Clum A."/>
            <person name="Steindorff A."/>
            <person name="Ohm R."/>
            <person name="Martin F."/>
            <person name="Silar P."/>
            <person name="Natvig D."/>
            <person name="Lalanne C."/>
            <person name="Gautier V."/>
            <person name="Ament-Velasquez S.L."/>
            <person name="Kruys A."/>
            <person name="Hutchinson M.I."/>
            <person name="Powell A.J."/>
            <person name="Barry K."/>
            <person name="Miller A.N."/>
            <person name="Grigoriev I.V."/>
            <person name="Debuchy R."/>
            <person name="Gladieux P."/>
            <person name="Thoren M.H."/>
            <person name="Johannesson H."/>
        </authorList>
    </citation>
    <scope>NUCLEOTIDE SEQUENCE</scope>
    <source>
        <strain evidence="2">CBS 626.80</strain>
    </source>
</reference>
<dbReference type="AlphaFoldDB" id="A0AAN6SFJ9"/>
<feature type="compositionally biased region" description="Polar residues" evidence="1">
    <location>
        <begin position="66"/>
        <end position="76"/>
    </location>
</feature>
<feature type="region of interest" description="Disordered" evidence="1">
    <location>
        <begin position="60"/>
        <end position="131"/>
    </location>
</feature>
<dbReference type="Proteomes" id="UP001303222">
    <property type="component" value="Unassembled WGS sequence"/>
</dbReference>